<evidence type="ECO:0000313" key="1">
    <source>
        <dbReference type="EMBL" id="KAJ8673038.1"/>
    </source>
</evidence>
<reference evidence="1" key="1">
    <citation type="submission" date="2023-04" db="EMBL/GenBank/DDBJ databases">
        <title>A chromosome-level genome assembly of the parasitoid wasp Eretmocerus hayati.</title>
        <authorList>
            <person name="Zhong Y."/>
            <person name="Liu S."/>
            <person name="Liu Y."/>
        </authorList>
    </citation>
    <scope>NUCLEOTIDE SEQUENCE</scope>
    <source>
        <strain evidence="1">ZJU_SS_LIU_2023</strain>
    </source>
</reference>
<comment type="caution">
    <text evidence="1">The sequence shown here is derived from an EMBL/GenBank/DDBJ whole genome shotgun (WGS) entry which is preliminary data.</text>
</comment>
<evidence type="ECO:0000313" key="2">
    <source>
        <dbReference type="Proteomes" id="UP001239111"/>
    </source>
</evidence>
<keyword evidence="2" id="KW-1185">Reference proteome</keyword>
<name>A0ACC2NQE1_9HYME</name>
<gene>
    <name evidence="1" type="ORF">QAD02_004299</name>
</gene>
<dbReference type="EMBL" id="CM056743">
    <property type="protein sequence ID" value="KAJ8673038.1"/>
    <property type="molecule type" value="Genomic_DNA"/>
</dbReference>
<protein>
    <submittedName>
        <fullName evidence="1">Uncharacterized protein</fullName>
    </submittedName>
</protein>
<accession>A0ACC2NQE1</accession>
<sequence length="735" mass="83412">MAILSQPAHPSEFPFLVSIRNHARHHCGGSLISRRSVVTAAHCIPRELQHDIRILTTGWSVEVGSNVIGHGNTHGISGAWVHPGYLPETFGPRMMTNDIGMITLRTPVILSPRVNTIRLPSPNARVPVGEYAITAGFGMPRQATPMSPVSKKSNLIITSLQECTAFYQRLHGKRIDRTQICARLGPGHGTCYGDSGGPLVHNNVLIGIVSAGDGMCGNGNPDIFTRVSSFVTSLHQQMAHDSGNNESNDIEDNSTQHEATISEALGKYGKKGVQESAEMIDENIIHLRKRLDLLRYKSDKLKKRLTLLLHEYKLLKDGKPIKIGRMKSSSSFLKKKIIKLENQLHRVGMLQLEAFTVGKKYRSIKTCLKSDAVLYASCLDDLERNIMDQETEMKRLKKVKREALELRDTTKETLSKHETQALYTSKERDSIIQDYRRRVEERKVDLERLSRAMFSTARSASRDELDSSRDTGRKTPKEPQRDEITETEVDQLEEMFAKLRDATGVSRTEEVLDRFLAQRDTKDKLKKLQITTEQEKVELEKTRQELAAEIEMHKFSETKEADKNAERLEKINKDIQEQQVRQMDAETKVVELETLSQSIGQKLMYFCLKFKTENELSMPDEWTVTFNPMNVLSQLQDFVNKFIEMAGGTEKYDALMESIMSDRIEGTLETSSELTKQTAVEDRPLFPLFPTVTTPALQAQPSEDEEDIPTRNNLKRQAQLLVDAKSRRKGFVFRR</sequence>
<organism evidence="1 2">
    <name type="scientific">Eretmocerus hayati</name>
    <dbReference type="NCBI Taxonomy" id="131215"/>
    <lineage>
        <taxon>Eukaryota</taxon>
        <taxon>Metazoa</taxon>
        <taxon>Ecdysozoa</taxon>
        <taxon>Arthropoda</taxon>
        <taxon>Hexapoda</taxon>
        <taxon>Insecta</taxon>
        <taxon>Pterygota</taxon>
        <taxon>Neoptera</taxon>
        <taxon>Endopterygota</taxon>
        <taxon>Hymenoptera</taxon>
        <taxon>Apocrita</taxon>
        <taxon>Proctotrupomorpha</taxon>
        <taxon>Chalcidoidea</taxon>
        <taxon>Aphelinidae</taxon>
        <taxon>Aphelininae</taxon>
        <taxon>Eretmocerus</taxon>
    </lineage>
</organism>
<dbReference type="Proteomes" id="UP001239111">
    <property type="component" value="Chromosome 3"/>
</dbReference>
<proteinExistence type="predicted"/>